<accession>A0A7X8C3V6</accession>
<evidence type="ECO:0000313" key="4">
    <source>
        <dbReference type="Proteomes" id="UP000541058"/>
    </source>
</evidence>
<organism evidence="3 4">
    <name type="scientific">Globicatella sulfidifaciens</name>
    <dbReference type="NCBI Taxonomy" id="136093"/>
    <lineage>
        <taxon>Bacteria</taxon>
        <taxon>Bacillati</taxon>
        <taxon>Bacillota</taxon>
        <taxon>Bacilli</taxon>
        <taxon>Lactobacillales</taxon>
        <taxon>Aerococcaceae</taxon>
        <taxon>Globicatella</taxon>
    </lineage>
</organism>
<evidence type="ECO:0000313" key="3">
    <source>
        <dbReference type="EMBL" id="NLJ18368.1"/>
    </source>
</evidence>
<dbReference type="GO" id="GO:0030247">
    <property type="term" value="F:polysaccharide binding"/>
    <property type="evidence" value="ECO:0007669"/>
    <property type="project" value="InterPro"/>
</dbReference>
<dbReference type="Gene3D" id="2.60.40.290">
    <property type="match status" value="1"/>
</dbReference>
<evidence type="ECO:0000259" key="2">
    <source>
        <dbReference type="Pfam" id="PF18522"/>
    </source>
</evidence>
<dbReference type="InterPro" id="IPR008965">
    <property type="entry name" value="CBM2/CBM3_carb-bd_dom_sf"/>
</dbReference>
<dbReference type="SUPFAM" id="SSF49384">
    <property type="entry name" value="Carbohydrate-binding domain"/>
    <property type="match status" value="1"/>
</dbReference>
<feature type="domain" description="CBM2" evidence="1">
    <location>
        <begin position="212"/>
        <end position="293"/>
    </location>
</feature>
<reference evidence="3 4" key="1">
    <citation type="journal article" date="2020" name="Biotechnol. Biofuels">
        <title>New insights from the biogas microbiome by comprehensive genome-resolved metagenomics of nearly 1600 species originating from multiple anaerobic digesters.</title>
        <authorList>
            <person name="Campanaro S."/>
            <person name="Treu L."/>
            <person name="Rodriguez-R L.M."/>
            <person name="Kovalovszki A."/>
            <person name="Ziels R.M."/>
            <person name="Maus I."/>
            <person name="Zhu X."/>
            <person name="Kougias P.G."/>
            <person name="Basile A."/>
            <person name="Luo G."/>
            <person name="Schluter A."/>
            <person name="Konstantinidis K.T."/>
            <person name="Angelidaki I."/>
        </authorList>
    </citation>
    <scope>NUCLEOTIDE SEQUENCE [LARGE SCALE GENOMIC DNA]</scope>
    <source>
        <strain evidence="3">AS23ysBPME_34</strain>
    </source>
</reference>
<dbReference type="Pfam" id="PF18522">
    <property type="entry name" value="DUF5620"/>
    <property type="match status" value="1"/>
</dbReference>
<dbReference type="InterPro" id="IPR040753">
    <property type="entry name" value="DUF5620"/>
</dbReference>
<evidence type="ECO:0000259" key="1">
    <source>
        <dbReference type="Pfam" id="PF00553"/>
    </source>
</evidence>
<dbReference type="EMBL" id="JAAYSM010000185">
    <property type="protein sequence ID" value="NLJ18368.1"/>
    <property type="molecule type" value="Genomic_DNA"/>
</dbReference>
<comment type="caution">
    <text evidence="3">The sequence shown here is derived from an EMBL/GenBank/DDBJ whole genome shotgun (WGS) entry which is preliminary data.</text>
</comment>
<dbReference type="GO" id="GO:0005975">
    <property type="term" value="P:carbohydrate metabolic process"/>
    <property type="evidence" value="ECO:0007669"/>
    <property type="project" value="InterPro"/>
</dbReference>
<dbReference type="Proteomes" id="UP000541058">
    <property type="component" value="Unassembled WGS sequence"/>
</dbReference>
<dbReference type="GO" id="GO:0004553">
    <property type="term" value="F:hydrolase activity, hydrolyzing O-glycosyl compounds"/>
    <property type="evidence" value="ECO:0007669"/>
    <property type="project" value="InterPro"/>
</dbReference>
<gene>
    <name evidence="3" type="ORF">GX355_05855</name>
</gene>
<dbReference type="InterPro" id="IPR012291">
    <property type="entry name" value="CBM2_carb-bd_dom_sf"/>
</dbReference>
<dbReference type="InterPro" id="IPR001919">
    <property type="entry name" value="CBD2"/>
</dbReference>
<feature type="domain" description="DUF5620" evidence="2">
    <location>
        <begin position="53"/>
        <end position="152"/>
    </location>
</feature>
<name>A0A7X8C3V6_9LACT</name>
<proteinExistence type="predicted"/>
<protein>
    <submittedName>
        <fullName evidence="3">DUF5620 domain-containing protein</fullName>
    </submittedName>
</protein>
<sequence length="300" mass="33268">MVCDTRGDLMDKLILYVEDGKLTTKTNNLAIGVELDHQAEGGNTTLIPVMQLLDGDISSVITLLEFHLSSTTGNLGTVVCGLGFSVNDEELEYWYQPEDLPATSIPDTSGKVIYEVPLELSNMLSREEEINVIMFGLWWSDQPTATLDSVTVHMETLEGDVVFKPINHNKLYYNGHYHDQLYLGNKLCWSVREEIVDPVEPSDDFSVSIEPTANWESGGRYHYQLSLTITNNLETGVTAWEVTWQAMLGVEVVGEWNSISETFPLTGKVITRNTANNGNLGAGQSIDISMQIAGDHAMVF</sequence>
<dbReference type="AlphaFoldDB" id="A0A7X8C3V6"/>
<dbReference type="Pfam" id="PF00553">
    <property type="entry name" value="CBM_2"/>
    <property type="match status" value="1"/>
</dbReference>